<proteinExistence type="inferred from homology"/>
<evidence type="ECO:0000259" key="7">
    <source>
        <dbReference type="Pfam" id="PF01709"/>
    </source>
</evidence>
<keyword evidence="2 6" id="KW-0963">Cytoplasm</keyword>
<feature type="domain" description="TACO1/YebC-like second and third" evidence="7">
    <location>
        <begin position="82"/>
        <end position="236"/>
    </location>
</feature>
<dbReference type="Pfam" id="PF01709">
    <property type="entry name" value="Transcrip_reg"/>
    <property type="match status" value="1"/>
</dbReference>
<dbReference type="Pfam" id="PF20772">
    <property type="entry name" value="TACO1_YebC_N"/>
    <property type="match status" value="1"/>
</dbReference>
<dbReference type="InterPro" id="IPR049083">
    <property type="entry name" value="TACO1_YebC_N"/>
</dbReference>
<dbReference type="EMBL" id="PFAM01000022">
    <property type="protein sequence ID" value="PIT95816.1"/>
    <property type="molecule type" value="Genomic_DNA"/>
</dbReference>
<gene>
    <name evidence="9" type="ORF">COT94_03585</name>
</gene>
<dbReference type="Gene3D" id="1.10.10.200">
    <property type="match status" value="1"/>
</dbReference>
<accession>A0A2M6WSY0</accession>
<evidence type="ECO:0000256" key="4">
    <source>
        <dbReference type="ARBA" id="ARBA00023125"/>
    </source>
</evidence>
<dbReference type="NCBIfam" id="NF009044">
    <property type="entry name" value="PRK12378.1"/>
    <property type="match status" value="1"/>
</dbReference>
<protein>
    <recommendedName>
        <fullName evidence="6">Probable transcriptional regulatory protein COT94_03585</fullName>
    </recommendedName>
</protein>
<dbReference type="PANTHER" id="PTHR12532:SF6">
    <property type="entry name" value="TRANSCRIPTIONAL REGULATORY PROTEIN YEBC-RELATED"/>
    <property type="match status" value="1"/>
</dbReference>
<dbReference type="NCBIfam" id="NF001030">
    <property type="entry name" value="PRK00110.1"/>
    <property type="match status" value="1"/>
</dbReference>
<keyword evidence="4 6" id="KW-0238">DNA-binding</keyword>
<evidence type="ECO:0000256" key="1">
    <source>
        <dbReference type="ARBA" id="ARBA00008724"/>
    </source>
</evidence>
<name>A0A2M6WSY0_9BACT</name>
<dbReference type="NCBIfam" id="TIGR01033">
    <property type="entry name" value="YebC/PmpR family DNA-binding transcriptional regulator"/>
    <property type="match status" value="1"/>
</dbReference>
<dbReference type="Gene3D" id="3.30.70.980">
    <property type="match status" value="2"/>
</dbReference>
<sequence>MSGHSKWATTKRAKAVVDAKRGAAFTKVANNIVIAARNGGDPTTNFQLRIAVDKARSVNMPKENIDRAIKRGTGELGGTAPEELLYEAVGPAQSQFIVKCLSDNRNRTAAVIRHIFDKHGGSMGAVLWNFAQLGVITITAENLKGQDFETLEMELIDQGVEDILMEDEGVTLYTHVSDLQKIKHFLDNKKIVTDSAEMEYVAKEKIAVSDSDDEKIEKTIDELDNCEEVADYYTNLK</sequence>
<evidence type="ECO:0000259" key="8">
    <source>
        <dbReference type="Pfam" id="PF20772"/>
    </source>
</evidence>
<comment type="similarity">
    <text evidence="1 6">Belongs to the TACO1 family.</text>
</comment>
<dbReference type="InterPro" id="IPR029072">
    <property type="entry name" value="YebC-like"/>
</dbReference>
<dbReference type="GO" id="GO:0003677">
    <property type="term" value="F:DNA binding"/>
    <property type="evidence" value="ECO:0007669"/>
    <property type="project" value="UniProtKB-UniRule"/>
</dbReference>
<comment type="subcellular location">
    <subcellularLocation>
        <location evidence="6">Cytoplasm</location>
    </subcellularLocation>
</comment>
<dbReference type="AlphaFoldDB" id="A0A2M6WSY0"/>
<reference evidence="10" key="1">
    <citation type="submission" date="2017-09" db="EMBL/GenBank/DDBJ databases">
        <title>Depth-based differentiation of microbial function through sediment-hosted aquifers and enrichment of novel symbionts in the deep terrestrial subsurface.</title>
        <authorList>
            <person name="Probst A.J."/>
            <person name="Ladd B."/>
            <person name="Jarett J.K."/>
            <person name="Geller-Mcgrath D.E."/>
            <person name="Sieber C.M.K."/>
            <person name="Emerson J.B."/>
            <person name="Anantharaman K."/>
            <person name="Thomas B.C."/>
            <person name="Malmstrom R."/>
            <person name="Stieglmeier M."/>
            <person name="Klingl A."/>
            <person name="Woyke T."/>
            <person name="Ryan C.M."/>
            <person name="Banfield J.F."/>
        </authorList>
    </citation>
    <scope>NUCLEOTIDE SEQUENCE [LARGE SCALE GENOMIC DNA]</scope>
</reference>
<evidence type="ECO:0000313" key="9">
    <source>
        <dbReference type="EMBL" id="PIT95816.1"/>
    </source>
</evidence>
<feature type="domain" description="TACO1/YebC-like N-terminal" evidence="8">
    <location>
        <begin position="5"/>
        <end position="75"/>
    </location>
</feature>
<dbReference type="GO" id="GO:0005829">
    <property type="term" value="C:cytosol"/>
    <property type="evidence" value="ECO:0007669"/>
    <property type="project" value="TreeGrafter"/>
</dbReference>
<evidence type="ECO:0000256" key="2">
    <source>
        <dbReference type="ARBA" id="ARBA00022490"/>
    </source>
</evidence>
<dbReference type="HAMAP" id="MF_00693">
    <property type="entry name" value="Transcrip_reg_TACO1"/>
    <property type="match status" value="1"/>
</dbReference>
<keyword evidence="5 6" id="KW-0804">Transcription</keyword>
<dbReference type="SUPFAM" id="SSF75625">
    <property type="entry name" value="YebC-like"/>
    <property type="match status" value="1"/>
</dbReference>
<evidence type="ECO:0000256" key="6">
    <source>
        <dbReference type="HAMAP-Rule" id="MF_00693"/>
    </source>
</evidence>
<evidence type="ECO:0000256" key="3">
    <source>
        <dbReference type="ARBA" id="ARBA00023015"/>
    </source>
</evidence>
<evidence type="ECO:0000313" key="10">
    <source>
        <dbReference type="Proteomes" id="UP000228533"/>
    </source>
</evidence>
<dbReference type="FunFam" id="1.10.10.200:FF:000002">
    <property type="entry name" value="Probable transcriptional regulatory protein CLM62_37755"/>
    <property type="match status" value="1"/>
</dbReference>
<dbReference type="InterPro" id="IPR002876">
    <property type="entry name" value="Transcrip_reg_TACO1-like"/>
</dbReference>
<organism evidence="9 10">
    <name type="scientific">Candidatus Falkowbacteria bacterium CG10_big_fil_rev_8_21_14_0_10_37_14</name>
    <dbReference type="NCBI Taxonomy" id="1974561"/>
    <lineage>
        <taxon>Bacteria</taxon>
        <taxon>Candidatus Falkowiibacteriota</taxon>
    </lineage>
</organism>
<dbReference type="GO" id="GO:0006355">
    <property type="term" value="P:regulation of DNA-templated transcription"/>
    <property type="evidence" value="ECO:0007669"/>
    <property type="project" value="UniProtKB-UniRule"/>
</dbReference>
<dbReference type="InterPro" id="IPR048300">
    <property type="entry name" value="TACO1_YebC-like_2nd/3rd_dom"/>
</dbReference>
<evidence type="ECO:0000256" key="5">
    <source>
        <dbReference type="ARBA" id="ARBA00023163"/>
    </source>
</evidence>
<dbReference type="InterPro" id="IPR017856">
    <property type="entry name" value="Integrase-like_N"/>
</dbReference>
<keyword evidence="3 6" id="KW-0805">Transcription regulation</keyword>
<dbReference type="Proteomes" id="UP000228533">
    <property type="component" value="Unassembled WGS sequence"/>
</dbReference>
<comment type="caution">
    <text evidence="9">The sequence shown here is derived from an EMBL/GenBank/DDBJ whole genome shotgun (WGS) entry which is preliminary data.</text>
</comment>
<dbReference type="InterPro" id="IPR026564">
    <property type="entry name" value="Transcrip_reg_TACO1-like_dom3"/>
</dbReference>
<dbReference type="PANTHER" id="PTHR12532">
    <property type="entry name" value="TRANSLATIONAL ACTIVATOR OF CYTOCHROME C OXIDASE 1"/>
    <property type="match status" value="1"/>
</dbReference>